<gene>
    <name evidence="2" type="ORF">WT57_16490</name>
</gene>
<keyword evidence="1" id="KW-0812">Transmembrane</keyword>
<feature type="transmembrane region" description="Helical" evidence="1">
    <location>
        <begin position="906"/>
        <end position="927"/>
    </location>
</feature>
<dbReference type="Gene3D" id="3.30.70.1320">
    <property type="entry name" value="Multidrug efflux transporter AcrB pore domain like"/>
    <property type="match status" value="1"/>
</dbReference>
<dbReference type="GO" id="GO:0042910">
    <property type="term" value="F:xenobiotic transmembrane transporter activity"/>
    <property type="evidence" value="ECO:0007669"/>
    <property type="project" value="TreeGrafter"/>
</dbReference>
<sequence>MNVGQWMQMHRRSLLFIVALLAVAGALTAFRLPISLFPNVSFPRAVVSLDAGDRPAEQMATLVTMPVEEALRRVPGVRDVESKTSRGSAEISLNFDWGTDMAQATLQAQSAIAEILPSMPNGTTMQVKRMDPTVFPVLAYSLTSSRQSLSQLRDLAQFQLRPLLSSVDGVARVEVTGGAQDELQVDIDPARLAAYKLSVEDVSKAIGAGNVLTATGRIEDHYKLYLVVADTTITSLDTLRNAVVSSSGGNQVRVGDVATVSRGTVPQWIRVTADGQDAVLVNVFQQPGANSVAMAAAIRAKLADFQKQMPAGVHLANWYDQSQLVIASASSVRDAILIGVVLAAFTLFVFLRNWKITAIAVALVPVVMSATILLLDVFGMGFNIMTLGGMAAAVGLVIDDAIVMIEHIARRMREAGAHAFHGRVMSAALEFTRPLAGSSAATLIIFVPLAFLSGVTGAFFKALSITMASALFISFVVSWLAIPILCDHWLTAADAEEHRESRFAHWLNTRYATLVERVSRRPVLALAGIVPLVVVAVFAFTRVGSGFMPSMDEGGFVLDYHTAPGTSITETDRLMREIETIIRRNPNVATYSRRTGAGLGGDLNEPNKGDFFVRLKSGSREPIETVMEEIRSKVEANVPGVNVELAQLMEDLIGDLTAVPQPVQIKIYSDDANVLDATAQRVAARIGRIRGIVDVDNGINPAGDALDLHIRPDAAAAEGMDPQSIAQQVSDLLEGSVATQFQQGPKTVGVRVRVSNAMRMNDTGLGALQIHAPDGHLFPLDRVTDRITVSGQPEISRDNLKRMVAVTARIDGRDLGSTIADVQHALGDANLLPRGVYYELGGLYQQQQIAFRGLIAVFGAAVALVFGLLLFLYERFRVALAVMAMPLCATGAVFIGLWVTGIELNISAMMGMTMIIGIVTEVAIFYVSEFQGLVRDEGMAPDAALLAAGRNRLRPIAMTTIAAILALLPLAFALGQGSAMQQPLAVAIISGLIVQLPLVLLVLPALLGMLLGVRRA</sequence>
<dbReference type="SUPFAM" id="SSF82866">
    <property type="entry name" value="Multidrug efflux transporter AcrB transmembrane domain"/>
    <property type="match status" value="2"/>
</dbReference>
<dbReference type="RefSeq" id="WP_060298681.1">
    <property type="nucleotide sequence ID" value="NZ_LPJX01000029.1"/>
</dbReference>
<dbReference type="PANTHER" id="PTHR32063">
    <property type="match status" value="1"/>
</dbReference>
<dbReference type="PANTHER" id="PTHR32063:SF24">
    <property type="entry name" value="CATION EFFLUX SYSTEM (ACRB_ACRD_ACRF FAMILY)"/>
    <property type="match status" value="1"/>
</dbReference>
<dbReference type="InterPro" id="IPR001036">
    <property type="entry name" value="Acrflvin-R"/>
</dbReference>
<dbReference type="AlphaFoldDB" id="A0A132F2W5"/>
<feature type="transmembrane region" description="Helical" evidence="1">
    <location>
        <begin position="335"/>
        <end position="351"/>
    </location>
</feature>
<dbReference type="Gene3D" id="1.20.1640.10">
    <property type="entry name" value="Multidrug efflux transporter AcrB transmembrane domain"/>
    <property type="match status" value="2"/>
</dbReference>
<evidence type="ECO:0000313" key="2">
    <source>
        <dbReference type="EMBL" id="KWF67672.1"/>
    </source>
</evidence>
<keyword evidence="1" id="KW-1133">Transmembrane helix</keyword>
<dbReference type="Gene3D" id="3.30.70.1430">
    <property type="entry name" value="Multidrug efflux transporter AcrB pore domain"/>
    <property type="match status" value="2"/>
</dbReference>
<protein>
    <submittedName>
        <fullName evidence="2">Transporter</fullName>
    </submittedName>
</protein>
<comment type="caution">
    <text evidence="2">The sequence shown here is derived from an EMBL/GenBank/DDBJ whole genome shotgun (WGS) entry which is preliminary data.</text>
</comment>
<accession>A0A132F2W5</accession>
<dbReference type="SUPFAM" id="SSF82693">
    <property type="entry name" value="Multidrug efflux transporter AcrB pore domain, PN1, PN2, PC1 and PC2 subdomains"/>
    <property type="match status" value="3"/>
</dbReference>
<feature type="transmembrane region" description="Helical" evidence="1">
    <location>
        <begin position="878"/>
        <end position="900"/>
    </location>
</feature>
<keyword evidence="1" id="KW-0472">Membrane</keyword>
<dbReference type="Gene3D" id="3.30.2090.10">
    <property type="entry name" value="Multidrug efflux transporter AcrB TolC docking domain, DN and DC subdomains"/>
    <property type="match status" value="2"/>
</dbReference>
<feature type="transmembrane region" description="Helical" evidence="1">
    <location>
        <begin position="384"/>
        <end position="405"/>
    </location>
</feature>
<feature type="transmembrane region" description="Helical" evidence="1">
    <location>
        <begin position="956"/>
        <end position="974"/>
    </location>
</feature>
<dbReference type="Proteomes" id="UP000061512">
    <property type="component" value="Unassembled WGS sequence"/>
</dbReference>
<dbReference type="InterPro" id="IPR027463">
    <property type="entry name" value="AcrB_DN_DC_subdom"/>
</dbReference>
<feature type="transmembrane region" description="Helical" evidence="1">
    <location>
        <begin position="358"/>
        <end position="378"/>
    </location>
</feature>
<organism evidence="2 3">
    <name type="scientific">Burkholderia pseudomultivorans</name>
    <dbReference type="NCBI Taxonomy" id="1207504"/>
    <lineage>
        <taxon>Bacteria</taxon>
        <taxon>Pseudomonadati</taxon>
        <taxon>Pseudomonadota</taxon>
        <taxon>Betaproteobacteria</taxon>
        <taxon>Burkholderiales</taxon>
        <taxon>Burkholderiaceae</taxon>
        <taxon>Burkholderia</taxon>
        <taxon>Burkholderia cepacia complex</taxon>
    </lineage>
</organism>
<proteinExistence type="predicted"/>
<feature type="transmembrane region" description="Helical" evidence="1">
    <location>
        <begin position="523"/>
        <end position="541"/>
    </location>
</feature>
<evidence type="ECO:0000256" key="1">
    <source>
        <dbReference type="SAM" id="Phobius"/>
    </source>
</evidence>
<feature type="transmembrane region" description="Helical" evidence="1">
    <location>
        <begin position="435"/>
        <end position="452"/>
    </location>
</feature>
<dbReference type="SUPFAM" id="SSF82714">
    <property type="entry name" value="Multidrug efflux transporter AcrB TolC docking domain, DN and DC subdomains"/>
    <property type="match status" value="2"/>
</dbReference>
<feature type="transmembrane region" description="Helical" evidence="1">
    <location>
        <begin position="849"/>
        <end position="871"/>
    </location>
</feature>
<feature type="transmembrane region" description="Helical" evidence="1">
    <location>
        <begin position="458"/>
        <end position="482"/>
    </location>
</feature>
<evidence type="ECO:0000313" key="3">
    <source>
        <dbReference type="Proteomes" id="UP000061512"/>
    </source>
</evidence>
<feature type="transmembrane region" description="Helical" evidence="1">
    <location>
        <begin position="986"/>
        <end position="1013"/>
    </location>
</feature>
<name>A0A132F2W5_9BURK</name>
<dbReference type="EMBL" id="LPJX01000029">
    <property type="protein sequence ID" value="KWF67672.1"/>
    <property type="molecule type" value="Genomic_DNA"/>
</dbReference>
<dbReference type="Pfam" id="PF00873">
    <property type="entry name" value="ACR_tran"/>
    <property type="match status" value="1"/>
</dbReference>
<dbReference type="GO" id="GO:0005886">
    <property type="term" value="C:plasma membrane"/>
    <property type="evidence" value="ECO:0007669"/>
    <property type="project" value="TreeGrafter"/>
</dbReference>
<dbReference type="PRINTS" id="PR00702">
    <property type="entry name" value="ACRIFLAVINRP"/>
</dbReference>
<reference evidence="2 3" key="1">
    <citation type="submission" date="2015-11" db="EMBL/GenBank/DDBJ databases">
        <title>Expanding the genomic diversity of Burkholderia species for the development of highly accurate diagnostics.</title>
        <authorList>
            <person name="Sahl J."/>
            <person name="Keim P."/>
            <person name="Wagner D."/>
        </authorList>
    </citation>
    <scope>NUCLEOTIDE SEQUENCE [LARGE SCALE GENOMIC DNA]</scope>
    <source>
        <strain evidence="2 3">MSMB574WGS</strain>
    </source>
</reference>
<dbReference type="Gene3D" id="3.30.70.1440">
    <property type="entry name" value="Multidrug efflux transporter AcrB pore domain"/>
    <property type="match status" value="1"/>
</dbReference>